<sequence length="145" mass="16430">MEPAKTHFDPASIATTVGYSNSDSSSQVPPRNHFILRQFRRPHGPTPDMKCPFPVISLRYWLLLHLLYVLGLIMRARTLSPVVYPSPVPGSVYRSHELFLKLWNDIQSDNSTPVEICNAVAVAGLLNVTLVIPHFGYHNVWRDPR</sequence>
<reference evidence="2" key="1">
    <citation type="submission" date="2023-05" db="EMBL/GenBank/DDBJ databases">
        <title>Nepenthes gracilis genome sequencing.</title>
        <authorList>
            <person name="Fukushima K."/>
        </authorList>
    </citation>
    <scope>NUCLEOTIDE SEQUENCE</scope>
    <source>
        <strain evidence="2">SING2019-196</strain>
    </source>
</reference>
<evidence type="ECO:0008006" key="4">
    <source>
        <dbReference type="Google" id="ProtNLM"/>
    </source>
</evidence>
<proteinExistence type="predicted"/>
<name>A0AAD3RY96_NEPGR</name>
<comment type="caution">
    <text evidence="2">The sequence shown here is derived from an EMBL/GenBank/DDBJ whole genome shotgun (WGS) entry which is preliminary data.</text>
</comment>
<dbReference type="InterPro" id="IPR024709">
    <property type="entry name" value="FucosylTrfase_pln"/>
</dbReference>
<dbReference type="EMBL" id="BSYO01000002">
    <property type="protein sequence ID" value="GMH00275.1"/>
    <property type="molecule type" value="Genomic_DNA"/>
</dbReference>
<keyword evidence="1" id="KW-0472">Membrane</keyword>
<dbReference type="AlphaFoldDB" id="A0AAD3RY96"/>
<keyword evidence="1" id="KW-1133">Transmembrane helix</keyword>
<keyword evidence="3" id="KW-1185">Reference proteome</keyword>
<dbReference type="Proteomes" id="UP001279734">
    <property type="component" value="Unassembled WGS sequence"/>
</dbReference>
<protein>
    <recommendedName>
        <fullName evidence="4">O-fucosyltransferase family protein</fullName>
    </recommendedName>
</protein>
<accession>A0AAD3RY96</accession>
<dbReference type="PANTHER" id="PTHR31288">
    <property type="entry name" value="O-FUCOSYLTRANSFERASE FAMILY PROTEIN"/>
    <property type="match status" value="1"/>
</dbReference>
<gene>
    <name evidence="2" type="ORF">Nepgr_002114</name>
</gene>
<dbReference type="PANTHER" id="PTHR31288:SF22">
    <property type="entry name" value="O-FUCOSYLTRANSFERASE 9"/>
    <property type="match status" value="1"/>
</dbReference>
<keyword evidence="1" id="KW-0812">Transmembrane</keyword>
<organism evidence="2 3">
    <name type="scientific">Nepenthes gracilis</name>
    <name type="common">Slender pitcher plant</name>
    <dbReference type="NCBI Taxonomy" id="150966"/>
    <lineage>
        <taxon>Eukaryota</taxon>
        <taxon>Viridiplantae</taxon>
        <taxon>Streptophyta</taxon>
        <taxon>Embryophyta</taxon>
        <taxon>Tracheophyta</taxon>
        <taxon>Spermatophyta</taxon>
        <taxon>Magnoliopsida</taxon>
        <taxon>eudicotyledons</taxon>
        <taxon>Gunneridae</taxon>
        <taxon>Pentapetalae</taxon>
        <taxon>Caryophyllales</taxon>
        <taxon>Nepenthaceae</taxon>
        <taxon>Nepenthes</taxon>
    </lineage>
</organism>
<feature type="transmembrane region" description="Helical" evidence="1">
    <location>
        <begin position="58"/>
        <end position="76"/>
    </location>
</feature>
<evidence type="ECO:0000256" key="1">
    <source>
        <dbReference type="SAM" id="Phobius"/>
    </source>
</evidence>
<evidence type="ECO:0000313" key="3">
    <source>
        <dbReference type="Proteomes" id="UP001279734"/>
    </source>
</evidence>
<evidence type="ECO:0000313" key="2">
    <source>
        <dbReference type="EMBL" id="GMH00275.1"/>
    </source>
</evidence>